<keyword evidence="3" id="KW-0804">Transcription</keyword>
<evidence type="ECO:0000256" key="1">
    <source>
        <dbReference type="ARBA" id="ARBA00022814"/>
    </source>
</evidence>
<dbReference type="Pfam" id="PF02357">
    <property type="entry name" value="NusG"/>
    <property type="match status" value="1"/>
</dbReference>
<evidence type="ECO:0000256" key="3">
    <source>
        <dbReference type="ARBA" id="ARBA00023163"/>
    </source>
</evidence>
<dbReference type="NCBIfam" id="NF033644">
    <property type="entry name" value="antiterm_UpxY"/>
    <property type="match status" value="1"/>
</dbReference>
<dbReference type="SUPFAM" id="SSF50104">
    <property type="entry name" value="Translation proteins SH3-like domain"/>
    <property type="match status" value="1"/>
</dbReference>
<keyword evidence="6" id="KW-1185">Reference proteome</keyword>
<gene>
    <name evidence="5" type="ORF">HMF3257_11365</name>
</gene>
<dbReference type="PANTHER" id="PTHR30265:SF4">
    <property type="entry name" value="KOW MOTIF FAMILY PROTEIN, EXPRESSED"/>
    <property type="match status" value="1"/>
</dbReference>
<dbReference type="Proteomes" id="UP000249016">
    <property type="component" value="Unassembled WGS sequence"/>
</dbReference>
<reference evidence="5 6" key="1">
    <citation type="submission" date="2018-06" db="EMBL/GenBank/DDBJ databases">
        <title>Spirosoma sp. HMF3257 Genome sequencing and assembly.</title>
        <authorList>
            <person name="Kang H."/>
            <person name="Cha I."/>
            <person name="Kim H."/>
            <person name="Kang J."/>
            <person name="Joh K."/>
        </authorList>
    </citation>
    <scope>NUCLEOTIDE SEQUENCE [LARGE SCALE GENOMIC DNA]</scope>
    <source>
        <strain evidence="5 6">HMF3257</strain>
    </source>
</reference>
<dbReference type="InterPro" id="IPR008991">
    <property type="entry name" value="Translation_prot_SH3-like_sf"/>
</dbReference>
<dbReference type="GO" id="GO:0031564">
    <property type="term" value="P:transcription antitermination"/>
    <property type="evidence" value="ECO:0007669"/>
    <property type="project" value="UniProtKB-KW"/>
</dbReference>
<keyword evidence="1" id="KW-0889">Transcription antitermination</keyword>
<accession>A0A327NJZ3</accession>
<dbReference type="EMBL" id="QLII01000001">
    <property type="protein sequence ID" value="RAI74709.1"/>
    <property type="molecule type" value="Genomic_DNA"/>
</dbReference>
<feature type="domain" description="NusG-like N-terminal" evidence="4">
    <location>
        <begin position="1"/>
        <end position="97"/>
    </location>
</feature>
<dbReference type="OrthoDB" id="9796143at2"/>
<evidence type="ECO:0000313" key="6">
    <source>
        <dbReference type="Proteomes" id="UP000249016"/>
    </source>
</evidence>
<dbReference type="SUPFAM" id="SSF82679">
    <property type="entry name" value="N-utilization substance G protein NusG, N-terminal domain"/>
    <property type="match status" value="1"/>
</dbReference>
<dbReference type="Gene3D" id="3.30.70.940">
    <property type="entry name" value="NusG, N-terminal domain"/>
    <property type="match status" value="1"/>
</dbReference>
<proteinExistence type="predicted"/>
<dbReference type="GO" id="GO:0006354">
    <property type="term" value="P:DNA-templated transcription elongation"/>
    <property type="evidence" value="ECO:0007669"/>
    <property type="project" value="InterPro"/>
</dbReference>
<protein>
    <submittedName>
        <fullName evidence="5">Antitermination protein NusG</fullName>
    </submittedName>
</protein>
<organism evidence="5 6">
    <name type="scientific">Spirosoma telluris</name>
    <dbReference type="NCBI Taxonomy" id="2183553"/>
    <lineage>
        <taxon>Bacteria</taxon>
        <taxon>Pseudomonadati</taxon>
        <taxon>Bacteroidota</taxon>
        <taxon>Cytophagia</taxon>
        <taxon>Cytophagales</taxon>
        <taxon>Cytophagaceae</taxon>
        <taxon>Spirosoma</taxon>
    </lineage>
</organism>
<dbReference type="RefSeq" id="WP_111342249.1">
    <property type="nucleotide sequence ID" value="NZ_QLII01000001.1"/>
</dbReference>
<evidence type="ECO:0000313" key="5">
    <source>
        <dbReference type="EMBL" id="RAI74709.1"/>
    </source>
</evidence>
<dbReference type="InterPro" id="IPR043425">
    <property type="entry name" value="NusG-like"/>
</dbReference>
<dbReference type="PANTHER" id="PTHR30265">
    <property type="entry name" value="RHO-INTERACTING TRANSCRIPTION TERMINATION FACTOR NUSG"/>
    <property type="match status" value="1"/>
</dbReference>
<evidence type="ECO:0000259" key="4">
    <source>
        <dbReference type="SMART" id="SM00738"/>
    </source>
</evidence>
<comment type="caution">
    <text evidence="5">The sequence shown here is derived from an EMBL/GenBank/DDBJ whole genome shotgun (WGS) entry which is preliminary data.</text>
</comment>
<sequence length="168" mass="19627">MPWFVIYTKSRSEKLAAKELRQRGVDVYCPLRKVKRQWSDRVKMVEEPLFRSYCFVNLEENERQAVYGVPGVVGYLYWLKKPAIVKQKEIDLIKDMLSDFDHDALELLDFKTADRLKITSGAFMDQEGEVMSAQGKTIMVKLEALQVYVSVDLNKNKVEKLSRTKREL</sequence>
<dbReference type="SMART" id="SM00738">
    <property type="entry name" value="NGN"/>
    <property type="match status" value="1"/>
</dbReference>
<keyword evidence="2" id="KW-0805">Transcription regulation</keyword>
<dbReference type="AlphaFoldDB" id="A0A327NJZ3"/>
<dbReference type="CDD" id="cd09895">
    <property type="entry name" value="NGN_SP_UpxY"/>
    <property type="match status" value="1"/>
</dbReference>
<dbReference type="InterPro" id="IPR006645">
    <property type="entry name" value="NGN-like_dom"/>
</dbReference>
<evidence type="ECO:0000256" key="2">
    <source>
        <dbReference type="ARBA" id="ARBA00023015"/>
    </source>
</evidence>
<dbReference type="InterPro" id="IPR036735">
    <property type="entry name" value="NGN_dom_sf"/>
</dbReference>
<name>A0A327NJZ3_9BACT</name>